<evidence type="ECO:0000313" key="4">
    <source>
        <dbReference type="EMBL" id="KAJ5232233.1"/>
    </source>
</evidence>
<evidence type="ECO:0000259" key="2">
    <source>
        <dbReference type="PROSITE" id="PS50090"/>
    </source>
</evidence>
<dbReference type="Proteomes" id="UP001150941">
    <property type="component" value="Unassembled WGS sequence"/>
</dbReference>
<dbReference type="OrthoDB" id="2143914at2759"/>
<evidence type="ECO:0000259" key="3">
    <source>
        <dbReference type="PROSITE" id="PS51294"/>
    </source>
</evidence>
<dbReference type="InterPro" id="IPR009057">
    <property type="entry name" value="Homeodomain-like_sf"/>
</dbReference>
<comment type="caution">
    <text evidence="4">The sequence shown here is derived from an EMBL/GenBank/DDBJ whole genome shotgun (WGS) entry which is preliminary data.</text>
</comment>
<feature type="domain" description="Myb-like" evidence="2">
    <location>
        <begin position="223"/>
        <end position="273"/>
    </location>
</feature>
<feature type="region of interest" description="Disordered" evidence="1">
    <location>
        <begin position="186"/>
        <end position="228"/>
    </location>
</feature>
<accession>A0A9W9NYQ0</accession>
<proteinExistence type="predicted"/>
<sequence>MSATLTDPYRGYVVTYSDANKPDGHDLIYDAQPLRDRFLNGLSYQPEAHPTSYGSQPQGILPLPEPHANNGHNEPQPGYSPLPQLLHPPHYSYDLATLPASRKRSRSDSEGEGSRDMDRSIGLRPPIQPMHMDGSASAPESDLLFPIHSDHSESHASSAHGFASPISLPLPLPLPIPQHHHHRLPPQALLLSGPHGPGSGSPSLQIGPPSVVGQPGMPEPAPRPKGPKLKFTPEEDALLVELKEDKNLTWKQIADFFPGRTSGTLQVRYCTKLKAKDVVWTDDMVGLSSSYSLVTSDNPNLFTVSSC</sequence>
<dbReference type="GeneID" id="83201789"/>
<dbReference type="RefSeq" id="XP_058330226.1">
    <property type="nucleotide sequence ID" value="XM_058474486.1"/>
</dbReference>
<dbReference type="AlphaFoldDB" id="A0A9W9NYQ0"/>
<reference evidence="4" key="1">
    <citation type="submission" date="2022-11" db="EMBL/GenBank/DDBJ databases">
        <authorList>
            <person name="Petersen C."/>
        </authorList>
    </citation>
    <scope>NUCLEOTIDE SEQUENCE</scope>
    <source>
        <strain evidence="4">IBT 19713</strain>
    </source>
</reference>
<dbReference type="CDD" id="cd00167">
    <property type="entry name" value="SANT"/>
    <property type="match status" value="1"/>
</dbReference>
<dbReference type="Gene3D" id="1.10.10.60">
    <property type="entry name" value="Homeodomain-like"/>
    <property type="match status" value="1"/>
</dbReference>
<evidence type="ECO:0008006" key="6">
    <source>
        <dbReference type="Google" id="ProtNLM"/>
    </source>
</evidence>
<gene>
    <name evidence="4" type="ORF">N7468_005189</name>
</gene>
<keyword evidence="5" id="KW-1185">Reference proteome</keyword>
<evidence type="ECO:0000256" key="1">
    <source>
        <dbReference type="SAM" id="MobiDB-lite"/>
    </source>
</evidence>
<dbReference type="SMART" id="SM00717">
    <property type="entry name" value="SANT"/>
    <property type="match status" value="1"/>
</dbReference>
<dbReference type="PROSITE" id="PS51294">
    <property type="entry name" value="HTH_MYB"/>
    <property type="match status" value="1"/>
</dbReference>
<feature type="compositionally biased region" description="Low complexity" evidence="1">
    <location>
        <begin position="186"/>
        <end position="204"/>
    </location>
</feature>
<dbReference type="InterPro" id="IPR017930">
    <property type="entry name" value="Myb_dom"/>
</dbReference>
<evidence type="ECO:0000313" key="5">
    <source>
        <dbReference type="Proteomes" id="UP001150941"/>
    </source>
</evidence>
<dbReference type="Pfam" id="PF13921">
    <property type="entry name" value="Myb_DNA-bind_6"/>
    <property type="match status" value="1"/>
</dbReference>
<feature type="domain" description="HTH myb-type" evidence="3">
    <location>
        <begin position="223"/>
        <end position="277"/>
    </location>
</feature>
<dbReference type="InterPro" id="IPR001005">
    <property type="entry name" value="SANT/Myb"/>
</dbReference>
<name>A0A9W9NYQ0_9EURO</name>
<feature type="compositionally biased region" description="Basic and acidic residues" evidence="1">
    <location>
        <begin position="106"/>
        <end position="121"/>
    </location>
</feature>
<protein>
    <recommendedName>
        <fullName evidence="6">Myb-like domain-containing protein</fullName>
    </recommendedName>
</protein>
<reference evidence="4" key="2">
    <citation type="journal article" date="2023" name="IMA Fungus">
        <title>Comparative genomic study of the Penicillium genus elucidates a diverse pangenome and 15 lateral gene transfer events.</title>
        <authorList>
            <person name="Petersen C."/>
            <person name="Sorensen T."/>
            <person name="Nielsen M.R."/>
            <person name="Sondergaard T.E."/>
            <person name="Sorensen J.L."/>
            <person name="Fitzpatrick D.A."/>
            <person name="Frisvad J.C."/>
            <person name="Nielsen K.L."/>
        </authorList>
    </citation>
    <scope>NUCLEOTIDE SEQUENCE</scope>
    <source>
        <strain evidence="4">IBT 19713</strain>
    </source>
</reference>
<dbReference type="PROSITE" id="PS50090">
    <property type="entry name" value="MYB_LIKE"/>
    <property type="match status" value="1"/>
</dbReference>
<organism evidence="4 5">
    <name type="scientific">Penicillium chermesinum</name>
    <dbReference type="NCBI Taxonomy" id="63820"/>
    <lineage>
        <taxon>Eukaryota</taxon>
        <taxon>Fungi</taxon>
        <taxon>Dikarya</taxon>
        <taxon>Ascomycota</taxon>
        <taxon>Pezizomycotina</taxon>
        <taxon>Eurotiomycetes</taxon>
        <taxon>Eurotiomycetidae</taxon>
        <taxon>Eurotiales</taxon>
        <taxon>Aspergillaceae</taxon>
        <taxon>Penicillium</taxon>
    </lineage>
</organism>
<dbReference type="EMBL" id="JAPQKS010000004">
    <property type="protein sequence ID" value="KAJ5232233.1"/>
    <property type="molecule type" value="Genomic_DNA"/>
</dbReference>
<feature type="region of interest" description="Disordered" evidence="1">
    <location>
        <begin position="45"/>
        <end position="143"/>
    </location>
</feature>
<dbReference type="SUPFAM" id="SSF46689">
    <property type="entry name" value="Homeodomain-like"/>
    <property type="match status" value="1"/>
</dbReference>